<proteinExistence type="predicted"/>
<dbReference type="EMBL" id="MTEJ01000111">
    <property type="protein sequence ID" value="OQX10509.1"/>
    <property type="molecule type" value="Genomic_DNA"/>
</dbReference>
<sequence length="227" mass="25173">MVDVTIKNPGYDEHIAASKAYHECEQERRNHAWLSSTVLAGLGLLVTMKYYDEYSDVVDERKRLNDKIYACAYKEHEHWRDRTYPHALTTFDWVNGLAEINPEYQEPTDAPPSLLHTALAWSEDGGCLQCDSQLQAYAVLADINSRTALARNQERRSEYRREFKASGMSAVDKAGKNLGAPGRQAMGVGLSMINTLVAMASTGMNSGMNMMGRGLADMGGSQWGGNT</sequence>
<protein>
    <submittedName>
        <fullName evidence="1">Uncharacterized protein</fullName>
    </submittedName>
</protein>
<evidence type="ECO:0000313" key="1">
    <source>
        <dbReference type="EMBL" id="OQX10509.1"/>
    </source>
</evidence>
<organism evidence="1 2">
    <name type="scientific">Thiothrix lacustris</name>
    <dbReference type="NCBI Taxonomy" id="525917"/>
    <lineage>
        <taxon>Bacteria</taxon>
        <taxon>Pseudomonadati</taxon>
        <taxon>Pseudomonadota</taxon>
        <taxon>Gammaproteobacteria</taxon>
        <taxon>Thiotrichales</taxon>
        <taxon>Thiotrichaceae</taxon>
        <taxon>Thiothrix</taxon>
    </lineage>
</organism>
<comment type="caution">
    <text evidence="1">The sequence shown here is derived from an EMBL/GenBank/DDBJ whole genome shotgun (WGS) entry which is preliminary data.</text>
</comment>
<evidence type="ECO:0000313" key="2">
    <source>
        <dbReference type="Proteomes" id="UP000192491"/>
    </source>
</evidence>
<dbReference type="Proteomes" id="UP000192491">
    <property type="component" value="Unassembled WGS sequence"/>
</dbReference>
<gene>
    <name evidence="1" type="ORF">BWK73_20190</name>
</gene>
<reference evidence="1 2" key="1">
    <citation type="submission" date="2017-01" db="EMBL/GenBank/DDBJ databases">
        <title>Novel large sulfur bacteria in the metagenomes of groundwater-fed chemosynthetic microbial mats in the Lake Huron basin.</title>
        <authorList>
            <person name="Sharrar A.M."/>
            <person name="Flood B.E."/>
            <person name="Bailey J.V."/>
            <person name="Jones D.S."/>
            <person name="Biddanda B."/>
            <person name="Ruberg S.A."/>
            <person name="Marcus D.N."/>
            <person name="Dick G.J."/>
        </authorList>
    </citation>
    <scope>NUCLEOTIDE SEQUENCE [LARGE SCALE GENOMIC DNA]</scope>
    <source>
        <strain evidence="1">A8</strain>
    </source>
</reference>
<name>A0A1Y1QP66_9GAMM</name>
<dbReference type="AlphaFoldDB" id="A0A1Y1QP66"/>
<accession>A0A1Y1QP66</accession>